<accession>A0A1F6GRQ7</accession>
<name>A0A1F6GRQ7_9PROT</name>
<reference evidence="3 4" key="1">
    <citation type="journal article" date="2016" name="Nat. Commun.">
        <title>Thousands of microbial genomes shed light on interconnected biogeochemical processes in an aquifer system.</title>
        <authorList>
            <person name="Anantharaman K."/>
            <person name="Brown C.T."/>
            <person name="Hug L.A."/>
            <person name="Sharon I."/>
            <person name="Castelle C.J."/>
            <person name="Probst A.J."/>
            <person name="Thomas B.C."/>
            <person name="Singh A."/>
            <person name="Wilkins M.J."/>
            <person name="Karaoz U."/>
            <person name="Brodie E.L."/>
            <person name="Williams K.H."/>
            <person name="Hubbard S.S."/>
            <person name="Banfield J.F."/>
        </authorList>
    </citation>
    <scope>NUCLEOTIDE SEQUENCE [LARGE SCALE GENOMIC DNA]</scope>
</reference>
<keyword evidence="2" id="KW-0732">Signal</keyword>
<evidence type="ECO:0000313" key="4">
    <source>
        <dbReference type="Proteomes" id="UP000177583"/>
    </source>
</evidence>
<feature type="chain" id="PRO_5009524782" evidence="2">
    <location>
        <begin position="22"/>
        <end position="259"/>
    </location>
</feature>
<proteinExistence type="predicted"/>
<feature type="signal peptide" evidence="2">
    <location>
        <begin position="1"/>
        <end position="21"/>
    </location>
</feature>
<protein>
    <submittedName>
        <fullName evidence="3">Uncharacterized protein</fullName>
    </submittedName>
</protein>
<gene>
    <name evidence="3" type="ORF">A2557_03555</name>
</gene>
<dbReference type="AlphaFoldDB" id="A0A1F6GRQ7"/>
<feature type="region of interest" description="Disordered" evidence="1">
    <location>
        <begin position="27"/>
        <end position="52"/>
    </location>
</feature>
<sequence length="259" mass="28408">MKSRTTWILALLLAFAPAVYAAETPKKATKAEPAPKAAAAKNGSDPGAAEGEITSDHAAVPANSKNQPIAEGPKKVLLVPQSYKQVVSGKDTLTVEYEKMHPKEKFPIIRIQGIQFNLRQRGETTEFTWGGEGYSLAWPKGDTENVTFSTSGTFEAEAAFGPEKKDSQKALVKEGLIVQTKRQDGKTSKLEVTGVEKEGEAVTKFSIKTYADEQQAADSQSENHIPAPEVQKQYEKAINGEILYIFTSDKDGKVWVYWR</sequence>
<comment type="caution">
    <text evidence="3">The sequence shown here is derived from an EMBL/GenBank/DDBJ whole genome shotgun (WGS) entry which is preliminary data.</text>
</comment>
<organism evidence="3 4">
    <name type="scientific">Candidatus Lambdaproteobacteria bacterium RIFOXYD2_FULL_56_26</name>
    <dbReference type="NCBI Taxonomy" id="1817773"/>
    <lineage>
        <taxon>Bacteria</taxon>
        <taxon>Pseudomonadati</taxon>
        <taxon>Pseudomonadota</taxon>
        <taxon>Candidatus Lambdaproteobacteria</taxon>
    </lineage>
</organism>
<evidence type="ECO:0000313" key="3">
    <source>
        <dbReference type="EMBL" id="OGH00760.1"/>
    </source>
</evidence>
<evidence type="ECO:0000256" key="1">
    <source>
        <dbReference type="SAM" id="MobiDB-lite"/>
    </source>
</evidence>
<evidence type="ECO:0000256" key="2">
    <source>
        <dbReference type="SAM" id="SignalP"/>
    </source>
</evidence>
<dbReference type="Proteomes" id="UP000177583">
    <property type="component" value="Unassembled WGS sequence"/>
</dbReference>
<dbReference type="EMBL" id="MFNF01000042">
    <property type="protein sequence ID" value="OGH00760.1"/>
    <property type="molecule type" value="Genomic_DNA"/>
</dbReference>
<feature type="compositionally biased region" description="Low complexity" evidence="1">
    <location>
        <begin position="31"/>
        <end position="41"/>
    </location>
</feature>